<name>A0A1F5AYL7_9BACT</name>
<feature type="transmembrane region" description="Helical" evidence="10">
    <location>
        <begin position="204"/>
        <end position="225"/>
    </location>
</feature>
<evidence type="ECO:0000313" key="12">
    <source>
        <dbReference type="EMBL" id="OGD23482.1"/>
    </source>
</evidence>
<comment type="subunit">
    <text evidence="10">Component of the Sec protein translocase complex. Heterotrimer consisting of SecY, SecE and SecG subunits. The heterotrimers can form oligomers, although 1 heterotrimer is thought to be able to translocate proteins. Interacts with the ribosome. Interacts with SecDF, and other proteins may be involved. Interacts with SecA.</text>
</comment>
<keyword evidence="10" id="KW-1003">Cell membrane</keyword>
<evidence type="ECO:0000256" key="9">
    <source>
        <dbReference type="ARBA" id="ARBA00039733"/>
    </source>
</evidence>
<dbReference type="NCBIfam" id="TIGR00967">
    <property type="entry name" value="3a0501s007"/>
    <property type="match status" value="1"/>
</dbReference>
<feature type="transmembrane region" description="Helical" evidence="10">
    <location>
        <begin position="260"/>
        <end position="279"/>
    </location>
</feature>
<dbReference type="PANTHER" id="PTHR10906">
    <property type="entry name" value="SECY/SEC61-ALPHA FAMILY MEMBER"/>
    <property type="match status" value="1"/>
</dbReference>
<feature type="transmembrane region" description="Helical" evidence="10">
    <location>
        <begin position="299"/>
        <end position="323"/>
    </location>
</feature>
<proteinExistence type="inferred from homology"/>
<gene>
    <name evidence="10" type="primary">secY</name>
    <name evidence="12" type="ORF">A2Z10_03090</name>
</gene>
<feature type="transmembrane region" description="Helical" evidence="10">
    <location>
        <begin position="70"/>
        <end position="92"/>
    </location>
</feature>
<dbReference type="PRINTS" id="PR00303">
    <property type="entry name" value="SECYTRNLCASE"/>
</dbReference>
<dbReference type="GO" id="GO:0065002">
    <property type="term" value="P:intracellular protein transmembrane transport"/>
    <property type="evidence" value="ECO:0007669"/>
    <property type="project" value="UniProtKB-UniRule"/>
</dbReference>
<reference evidence="12 13" key="1">
    <citation type="journal article" date="2016" name="Nat. Commun.">
        <title>Thousands of microbial genomes shed light on interconnected biogeochemical processes in an aquifer system.</title>
        <authorList>
            <person name="Anantharaman K."/>
            <person name="Brown C.T."/>
            <person name="Hug L.A."/>
            <person name="Sharon I."/>
            <person name="Castelle C.J."/>
            <person name="Probst A.J."/>
            <person name="Thomas B.C."/>
            <person name="Singh A."/>
            <person name="Wilkins M.J."/>
            <person name="Karaoz U."/>
            <person name="Brodie E.L."/>
            <person name="Williams K.H."/>
            <person name="Hubbard S.S."/>
            <person name="Banfield J.F."/>
        </authorList>
    </citation>
    <scope>NUCLEOTIDE SEQUENCE [LARGE SCALE GENOMIC DNA]</scope>
</reference>
<evidence type="ECO:0000256" key="10">
    <source>
        <dbReference type="HAMAP-Rule" id="MF_01465"/>
    </source>
</evidence>
<feature type="transmembrane region" description="Helical" evidence="10">
    <location>
        <begin position="18"/>
        <end position="38"/>
    </location>
</feature>
<feature type="transmembrane region" description="Helical" evidence="10">
    <location>
        <begin position="364"/>
        <end position="382"/>
    </location>
</feature>
<dbReference type="PROSITE" id="PS00756">
    <property type="entry name" value="SECY_2"/>
    <property type="match status" value="1"/>
</dbReference>
<keyword evidence="7 10" id="KW-0811">Translocation</keyword>
<dbReference type="GO" id="GO:0043952">
    <property type="term" value="P:protein transport by the Sec complex"/>
    <property type="evidence" value="ECO:0007669"/>
    <property type="project" value="UniProtKB-UniRule"/>
</dbReference>
<dbReference type="GO" id="GO:0006605">
    <property type="term" value="P:protein targeting"/>
    <property type="evidence" value="ECO:0007669"/>
    <property type="project" value="UniProtKB-UniRule"/>
</dbReference>
<feature type="transmembrane region" description="Helical" evidence="10">
    <location>
        <begin position="113"/>
        <end position="132"/>
    </location>
</feature>
<dbReference type="EMBL" id="MEYI01000038">
    <property type="protein sequence ID" value="OGD23482.1"/>
    <property type="molecule type" value="Genomic_DNA"/>
</dbReference>
<dbReference type="Proteomes" id="UP000176639">
    <property type="component" value="Unassembled WGS sequence"/>
</dbReference>
<dbReference type="InterPro" id="IPR023201">
    <property type="entry name" value="SecY_dom_sf"/>
</dbReference>
<keyword evidence="4 10" id="KW-0812">Transmembrane</keyword>
<evidence type="ECO:0000256" key="8">
    <source>
        <dbReference type="ARBA" id="ARBA00023136"/>
    </source>
</evidence>
<dbReference type="Gene3D" id="1.10.3370.10">
    <property type="entry name" value="SecY subunit domain"/>
    <property type="match status" value="1"/>
</dbReference>
<feature type="transmembrane region" description="Helical" evidence="10">
    <location>
        <begin position="144"/>
        <end position="164"/>
    </location>
</feature>
<dbReference type="InterPro" id="IPR026593">
    <property type="entry name" value="SecY"/>
</dbReference>
<organism evidence="12 13">
    <name type="scientific">Candidatus Azambacteria bacterium RBG_16_47_10</name>
    <dbReference type="NCBI Taxonomy" id="1797292"/>
    <lineage>
        <taxon>Bacteria</taxon>
        <taxon>Candidatus Azamiibacteriota</taxon>
    </lineage>
</organism>
<keyword evidence="6 10" id="KW-1133">Transmembrane helix</keyword>
<dbReference type="InterPro" id="IPR030659">
    <property type="entry name" value="SecY_CS"/>
</dbReference>
<dbReference type="PIRSF" id="PIRSF004557">
    <property type="entry name" value="SecY"/>
    <property type="match status" value="1"/>
</dbReference>
<keyword evidence="8 10" id="KW-0472">Membrane</keyword>
<keyword evidence="3 10" id="KW-0813">Transport</keyword>
<accession>A0A1F5AYL7</accession>
<dbReference type="SUPFAM" id="SSF103491">
    <property type="entry name" value="Preprotein translocase SecY subunit"/>
    <property type="match status" value="1"/>
</dbReference>
<evidence type="ECO:0000256" key="4">
    <source>
        <dbReference type="ARBA" id="ARBA00022692"/>
    </source>
</evidence>
<dbReference type="Pfam" id="PF00344">
    <property type="entry name" value="SecY"/>
    <property type="match status" value="1"/>
</dbReference>
<evidence type="ECO:0000256" key="11">
    <source>
        <dbReference type="RuleBase" id="RU004349"/>
    </source>
</evidence>
<sequence length="424" mass="46912">MLETVLHIFKTKDLRKKIFFVLGMLVVFRLAAIIPVPGVDLERLKTFFEGNQFFGLLNIFSGGALNNLSIVMLGVGPYITALIIMQLLTMVFPRLKELYQGEGEQGRQKFNQYIRIITIPLAALQGYGLLALLQSQNVIDRLGIFSLITNLSVIIAGTMFLMWIGELISEKKIGNGVSLIIFAGIIAGIPTALKQFFFNYDPSMIPMLVVFLIVTVIVIGGVVFINDSQRNIPVSYAKRVRGSKMYGGVSTYLPLKVNQAGVIPIIFAISILLFPQMIGNFMQMSANDTMRNIGISLASFFQAGGFMYGALYFLLVVIFTYFYTAVTFDTKQIAENVQKQGGFIPGIRPGNSTAEFLHRVMNRITLAGALSLGLIAILPFIIQYFTGMTTLTIGGTALLIVVSVALDTMKQIKAQLVMHEYERF</sequence>
<evidence type="ECO:0000256" key="2">
    <source>
        <dbReference type="ARBA" id="ARBA00005751"/>
    </source>
</evidence>
<comment type="subcellular location">
    <subcellularLocation>
        <location evidence="10">Cell membrane</location>
        <topology evidence="10">Multi-pass membrane protein</topology>
    </subcellularLocation>
    <subcellularLocation>
        <location evidence="1">Membrane</location>
        <topology evidence="1">Multi-pass membrane protein</topology>
    </subcellularLocation>
</comment>
<feature type="transmembrane region" description="Helical" evidence="10">
    <location>
        <begin position="176"/>
        <end position="198"/>
    </location>
</feature>
<dbReference type="GO" id="GO:0005886">
    <property type="term" value="C:plasma membrane"/>
    <property type="evidence" value="ECO:0007669"/>
    <property type="project" value="UniProtKB-SubCell"/>
</dbReference>
<protein>
    <recommendedName>
        <fullName evidence="9 10">Protein translocase subunit SecY</fullName>
    </recommendedName>
</protein>
<dbReference type="InterPro" id="IPR002208">
    <property type="entry name" value="SecY/SEC61-alpha"/>
</dbReference>
<dbReference type="HAMAP" id="MF_01465">
    <property type="entry name" value="SecY"/>
    <property type="match status" value="1"/>
</dbReference>
<evidence type="ECO:0000313" key="13">
    <source>
        <dbReference type="Proteomes" id="UP000176639"/>
    </source>
</evidence>
<dbReference type="FunFam" id="1.10.3370.10:FF:000001">
    <property type="entry name" value="Preprotein translocase subunit SecY"/>
    <property type="match status" value="1"/>
</dbReference>
<comment type="caution">
    <text evidence="12">The sequence shown here is derived from an EMBL/GenBank/DDBJ whole genome shotgun (WGS) entry which is preliminary data.</text>
</comment>
<evidence type="ECO:0000256" key="5">
    <source>
        <dbReference type="ARBA" id="ARBA00022927"/>
    </source>
</evidence>
<keyword evidence="5 10" id="KW-0653">Protein transport</keyword>
<evidence type="ECO:0000256" key="3">
    <source>
        <dbReference type="ARBA" id="ARBA00022448"/>
    </source>
</evidence>
<evidence type="ECO:0000256" key="7">
    <source>
        <dbReference type="ARBA" id="ARBA00023010"/>
    </source>
</evidence>
<comment type="function">
    <text evidence="10">The central subunit of the protein translocation channel SecYEG. Consists of two halves formed by TMs 1-5 and 6-10. These two domains form a lateral gate at the front which open onto the bilayer between TMs 2 and 7, and are clamped together by SecE at the back. The channel is closed by both a pore ring composed of hydrophobic SecY resides and a short helix (helix 2A) on the extracellular side of the membrane which forms a plug. The plug probably moves laterally to allow the channel to open. The ring and the pore may move independently.</text>
</comment>
<feature type="transmembrane region" description="Helical" evidence="10">
    <location>
        <begin position="388"/>
        <end position="406"/>
    </location>
</feature>
<evidence type="ECO:0000256" key="1">
    <source>
        <dbReference type="ARBA" id="ARBA00004141"/>
    </source>
</evidence>
<comment type="similarity">
    <text evidence="2 10 11">Belongs to the SecY/SEC61-alpha family.</text>
</comment>
<evidence type="ECO:0000256" key="6">
    <source>
        <dbReference type="ARBA" id="ARBA00022989"/>
    </source>
</evidence>
<dbReference type="AlphaFoldDB" id="A0A1F5AYL7"/>